<evidence type="ECO:0000313" key="3">
    <source>
        <dbReference type="Proteomes" id="UP000607645"/>
    </source>
</evidence>
<dbReference type="PANTHER" id="PTHR43135">
    <property type="entry name" value="ALPHA-D-RIBOSE 1-METHYLPHOSPHONATE 5-TRIPHOSPHATE DIPHOSPHATASE"/>
    <property type="match status" value="1"/>
</dbReference>
<reference evidence="2" key="1">
    <citation type="submission" date="2020-08" db="EMBL/GenBank/DDBJ databases">
        <title>Genome public.</title>
        <authorList>
            <person name="Liu C."/>
            <person name="Sun Q."/>
        </authorList>
    </citation>
    <scope>NUCLEOTIDE SEQUENCE</scope>
    <source>
        <strain evidence="2">NSJ-52</strain>
    </source>
</reference>
<dbReference type="InterPro" id="IPR006680">
    <property type="entry name" value="Amidohydro-rel"/>
</dbReference>
<dbReference type="Gene3D" id="2.30.40.10">
    <property type="entry name" value="Urease, subunit C, domain 1"/>
    <property type="match status" value="1"/>
</dbReference>
<dbReference type="InterPro" id="IPR032466">
    <property type="entry name" value="Metal_Hydrolase"/>
</dbReference>
<dbReference type="InterPro" id="IPR011059">
    <property type="entry name" value="Metal-dep_hydrolase_composite"/>
</dbReference>
<dbReference type="Gene3D" id="3.20.20.140">
    <property type="entry name" value="Metal-dependent hydrolases"/>
    <property type="match status" value="1"/>
</dbReference>
<dbReference type="InterPro" id="IPR051781">
    <property type="entry name" value="Metallo-dep_Hydrolase"/>
</dbReference>
<dbReference type="SUPFAM" id="SSF51556">
    <property type="entry name" value="Metallo-dependent hydrolases"/>
    <property type="match status" value="1"/>
</dbReference>
<dbReference type="PANTHER" id="PTHR43135:SF3">
    <property type="entry name" value="ALPHA-D-RIBOSE 1-METHYLPHOSPHONATE 5-TRIPHOSPHATE DIPHOSPHATASE"/>
    <property type="match status" value="1"/>
</dbReference>
<dbReference type="RefSeq" id="WP_186918190.1">
    <property type="nucleotide sequence ID" value="NZ_JACOPQ010000001.1"/>
</dbReference>
<protein>
    <submittedName>
        <fullName evidence="2">Amidohydrolase</fullName>
    </submittedName>
</protein>
<gene>
    <name evidence="2" type="ORF">H8S62_00750</name>
</gene>
<dbReference type="CDD" id="cd01309">
    <property type="entry name" value="Met_dep_hydrolase_C"/>
    <property type="match status" value="1"/>
</dbReference>
<dbReference type="GO" id="GO:0016810">
    <property type="term" value="F:hydrolase activity, acting on carbon-nitrogen (but not peptide) bonds"/>
    <property type="evidence" value="ECO:0007669"/>
    <property type="project" value="InterPro"/>
</dbReference>
<dbReference type="Proteomes" id="UP000607645">
    <property type="component" value="Unassembled WGS sequence"/>
</dbReference>
<evidence type="ECO:0000313" key="2">
    <source>
        <dbReference type="EMBL" id="MBC5735535.1"/>
    </source>
</evidence>
<proteinExistence type="predicted"/>
<evidence type="ECO:0000259" key="1">
    <source>
        <dbReference type="Pfam" id="PF01979"/>
    </source>
</evidence>
<keyword evidence="3" id="KW-1185">Reference proteome</keyword>
<comment type="caution">
    <text evidence="2">The sequence shown here is derived from an EMBL/GenBank/DDBJ whole genome shotgun (WGS) entry which is preliminary data.</text>
</comment>
<dbReference type="AlphaFoldDB" id="A0A8J6JIM4"/>
<accession>A0A8J6JIM4</accession>
<feature type="domain" description="Amidohydrolase-related" evidence="1">
    <location>
        <begin position="53"/>
        <end position="370"/>
    </location>
</feature>
<organism evidence="2 3">
    <name type="scientific">Lawsonibacter faecis</name>
    <dbReference type="NCBI Taxonomy" id="2763052"/>
    <lineage>
        <taxon>Bacteria</taxon>
        <taxon>Bacillati</taxon>
        <taxon>Bacillota</taxon>
        <taxon>Clostridia</taxon>
        <taxon>Eubacteriales</taxon>
        <taxon>Oscillospiraceae</taxon>
        <taxon>Lawsonibacter</taxon>
    </lineage>
</organism>
<dbReference type="SUPFAM" id="SSF51338">
    <property type="entry name" value="Composite domain of metallo-dependent hydrolases"/>
    <property type="match status" value="1"/>
</dbReference>
<dbReference type="EMBL" id="JACOPQ010000001">
    <property type="protein sequence ID" value="MBC5735535.1"/>
    <property type="molecule type" value="Genomic_DNA"/>
</dbReference>
<name>A0A8J6JIM4_9FIRM</name>
<sequence>MRDILIKNGKVITMGPQGTLENGQVLLRGGRIAAVGESLDAPGAEILDAKGGYILPGLIDAHCHIGLYETAIGFPGDDGNETSDPVTPQIRALDGIYPLDSEYGVAVRGGVTTVATGPGSSNPIGGQFVAMKTWGRTMNEMVLRAPLAMKVAFGENPKNCFGKGGRQPVTRMATASLIRETLYKAREYADKKDRAGEDPSKRPAFDLKLEALEPVIRRQIPLKAHCHRADDIMTALRIADELEVDITLDHCTEGYLIADEIARSGRSAILGPLGGFPQKPEVQLQSLEAAGILYRAGVKVAIMTDLPANHLWYLPMAVGMCVGAGLPEEEGFKTITINAAEILGLQDRLGSLEPGKDADVAIFSGNPIRDLWCRCTATVMDGEVRHNIL</sequence>
<dbReference type="Pfam" id="PF01979">
    <property type="entry name" value="Amidohydro_1"/>
    <property type="match status" value="1"/>
</dbReference>